<dbReference type="SUPFAM" id="SSF56281">
    <property type="entry name" value="Metallo-hydrolase/oxidoreductase"/>
    <property type="match status" value="1"/>
</dbReference>
<evidence type="ECO:0000313" key="3">
    <source>
        <dbReference type="Proteomes" id="UP000030680"/>
    </source>
</evidence>
<dbReference type="eggNOG" id="ENOG502QWBK">
    <property type="taxonomic scope" value="Eukaryota"/>
</dbReference>
<proteinExistence type="predicted"/>
<gene>
    <name evidence="2" type="ORF">Gasu_01370</name>
</gene>
<dbReference type="PANTHER" id="PTHR42663:SF6">
    <property type="entry name" value="HYDROLASE C777.06C-RELATED"/>
    <property type="match status" value="1"/>
</dbReference>
<dbReference type="EMBL" id="KB454484">
    <property type="protein sequence ID" value="EME32775.1"/>
    <property type="molecule type" value="Genomic_DNA"/>
</dbReference>
<accession>M2X889</accession>
<feature type="domain" description="Metallo-beta-lactamase" evidence="1">
    <location>
        <begin position="85"/>
        <end position="258"/>
    </location>
</feature>
<dbReference type="AlphaFoldDB" id="M2X889"/>
<dbReference type="Pfam" id="PF12706">
    <property type="entry name" value="Lactamase_B_2"/>
    <property type="match status" value="1"/>
</dbReference>
<organism evidence="2 3">
    <name type="scientific">Galdieria sulphuraria</name>
    <name type="common">Red alga</name>
    <dbReference type="NCBI Taxonomy" id="130081"/>
    <lineage>
        <taxon>Eukaryota</taxon>
        <taxon>Rhodophyta</taxon>
        <taxon>Bangiophyceae</taxon>
        <taxon>Galdieriales</taxon>
        <taxon>Galdieriaceae</taxon>
        <taxon>Galdieria</taxon>
    </lineage>
</organism>
<dbReference type="OrthoDB" id="341300at2759"/>
<dbReference type="PANTHER" id="PTHR42663">
    <property type="entry name" value="HYDROLASE C777.06C-RELATED-RELATED"/>
    <property type="match status" value="1"/>
</dbReference>
<dbReference type="Gene3D" id="3.60.15.10">
    <property type="entry name" value="Ribonuclease Z/Hydroxyacylglutathione hydrolase-like"/>
    <property type="match status" value="1"/>
</dbReference>
<dbReference type="Gramene" id="EME32775">
    <property type="protein sequence ID" value="EME32775"/>
    <property type="gene ID" value="Gasu_01370"/>
</dbReference>
<dbReference type="Proteomes" id="UP000030680">
    <property type="component" value="Unassembled WGS sequence"/>
</dbReference>
<protein>
    <submittedName>
        <fullName evidence="2">Metallo-beta-lactamase family protein</fullName>
    </submittedName>
</protein>
<dbReference type="InterPro" id="IPR001279">
    <property type="entry name" value="Metallo-B-lactamas"/>
</dbReference>
<dbReference type="InterPro" id="IPR036866">
    <property type="entry name" value="RibonucZ/Hydroxyglut_hydro"/>
</dbReference>
<dbReference type="STRING" id="130081.M2X889"/>
<sequence length="299" mass="33954">MANPVIEEIIFLGSGTSEGVPRVSCLTESPVTCKTCKDAVLAGSKNRRRNCSLLLRAHNRQAGSKTHVVIDVGKFFYESALAWFPKYHLRNIDAVLLTHDHADHVNGLDDLRDFTLHMRDNCCPLPVYCDDQTFRRVEASFPYLVDPSKGTGSGVTARLVFCQIDPLQEFQVLGIRFIPLPVWHGPQNSALGFRFGSVSYIPDVSAIPDTTLEKMKGSEYLIIDSLFPGKEIKHISHFCESQALEIAKQIQPKFVYLTDFTHLWFHDFDEQRLRQEYQESFDIHMAYDGLRVQLETSIS</sequence>
<dbReference type="OMA" id="EFKWHII"/>
<dbReference type="KEGG" id="gsl:Gasu_01370"/>
<dbReference type="RefSeq" id="XP_005709295.1">
    <property type="nucleotide sequence ID" value="XM_005709238.1"/>
</dbReference>
<dbReference type="GeneID" id="17091327"/>
<name>M2X889_GALSU</name>
<dbReference type="CDD" id="cd16279">
    <property type="entry name" value="metallo-hydrolase-like_MBL-fold"/>
    <property type="match status" value="1"/>
</dbReference>
<evidence type="ECO:0000313" key="2">
    <source>
        <dbReference type="EMBL" id="EME32775.1"/>
    </source>
</evidence>
<keyword evidence="3" id="KW-1185">Reference proteome</keyword>
<evidence type="ECO:0000259" key="1">
    <source>
        <dbReference type="Pfam" id="PF12706"/>
    </source>
</evidence>
<reference evidence="3" key="1">
    <citation type="journal article" date="2013" name="Science">
        <title>Gene transfer from bacteria and archaea facilitated evolution of an extremophilic eukaryote.</title>
        <authorList>
            <person name="Schonknecht G."/>
            <person name="Chen W.H."/>
            <person name="Ternes C.M."/>
            <person name="Barbier G.G."/>
            <person name="Shrestha R.P."/>
            <person name="Stanke M."/>
            <person name="Brautigam A."/>
            <person name="Baker B.J."/>
            <person name="Banfield J.F."/>
            <person name="Garavito R.M."/>
            <person name="Carr K."/>
            <person name="Wilkerson C."/>
            <person name="Rensing S.A."/>
            <person name="Gagneul D."/>
            <person name="Dickenson N.E."/>
            <person name="Oesterhelt C."/>
            <person name="Lercher M.J."/>
            <person name="Weber A.P."/>
        </authorList>
    </citation>
    <scope>NUCLEOTIDE SEQUENCE [LARGE SCALE GENOMIC DNA]</scope>
    <source>
        <strain evidence="3">074W</strain>
    </source>
</reference>